<dbReference type="GO" id="GO:0005524">
    <property type="term" value="F:ATP binding"/>
    <property type="evidence" value="ECO:0007669"/>
    <property type="project" value="UniProtKB-KW"/>
</dbReference>
<dbReference type="GO" id="GO:0016020">
    <property type="term" value="C:membrane"/>
    <property type="evidence" value="ECO:0007669"/>
    <property type="project" value="TreeGrafter"/>
</dbReference>
<dbReference type="InterPro" id="IPR042099">
    <property type="entry name" value="ANL_N_sf"/>
</dbReference>
<evidence type="ECO:0000256" key="2">
    <source>
        <dbReference type="ARBA" id="ARBA00022840"/>
    </source>
</evidence>
<dbReference type="InterPro" id="IPR000873">
    <property type="entry name" value="AMP-dep_synth/lig_dom"/>
</dbReference>
<dbReference type="EMBL" id="LN835309">
    <property type="protein sequence ID" value="CRH02815.1"/>
    <property type="molecule type" value="Genomic_DNA"/>
</dbReference>
<dbReference type="OMA" id="NRGELCV"/>
<dbReference type="OrthoDB" id="1700726at2759"/>
<organism evidence="5 6">
    <name type="scientific">Plasmodium relictum</name>
    <dbReference type="NCBI Taxonomy" id="85471"/>
    <lineage>
        <taxon>Eukaryota</taxon>
        <taxon>Sar</taxon>
        <taxon>Alveolata</taxon>
        <taxon>Apicomplexa</taxon>
        <taxon>Aconoidasida</taxon>
        <taxon>Haemosporida</taxon>
        <taxon>Plasmodiidae</taxon>
        <taxon>Plasmodium</taxon>
        <taxon>Plasmodium (Haemamoeba)</taxon>
    </lineage>
</organism>
<dbReference type="PROSITE" id="PS00455">
    <property type="entry name" value="AMP_BINDING"/>
    <property type="match status" value="1"/>
</dbReference>
<name>A0A1J1HBY5_PLARL</name>
<dbReference type="KEGG" id="prel:PRELSG_1454900"/>
<dbReference type="SUPFAM" id="SSF56801">
    <property type="entry name" value="Acetyl-CoA synthetase-like"/>
    <property type="match status" value="1"/>
</dbReference>
<dbReference type="GeneID" id="39738981"/>
<dbReference type="PANTHER" id="PTHR43272">
    <property type="entry name" value="LONG-CHAIN-FATTY-ACID--COA LIGASE"/>
    <property type="match status" value="1"/>
</dbReference>
<evidence type="ECO:0000259" key="4">
    <source>
        <dbReference type="Pfam" id="PF00501"/>
    </source>
</evidence>
<feature type="compositionally biased region" description="Low complexity" evidence="3">
    <location>
        <begin position="299"/>
        <end position="309"/>
    </location>
</feature>
<evidence type="ECO:0000313" key="5">
    <source>
        <dbReference type="EMBL" id="CRH02815.1"/>
    </source>
</evidence>
<feature type="domain" description="AMP-dependent synthetase/ligase" evidence="4">
    <location>
        <begin position="100"/>
        <end position="236"/>
    </location>
</feature>
<dbReference type="Gene3D" id="3.40.50.12780">
    <property type="entry name" value="N-terminal domain of ligase-like"/>
    <property type="match status" value="2"/>
</dbReference>
<sequence length="808" mass="94702">MDVFKLKKILYKFLENENELQINYDTNEDQAYFKEIKGSSKKNSSNIYRPYNYELNRTLEKKKGFLDIEMSSKYELFRFFSKYYYNKEFLGERKKEINNNKVVLGGYTFKTYGEVKNEIEILASALYQFENIEYNIFDDNGIYNKLKILGIWSKNRIEWFTTDMACSAIDFVTVPIYDTMGINSVKNIFKTTRMKICCIEAEKLECLIKLKDELNELNILIIYDEWSLKEDIKEKANEAGYKVYFYKDLIDEYKNKNIIPQYYHYDKTFPNGNNRNNSSENNNNDNNKLSRNKKDKYSSDNNSDTDSFNQKQNKIRKISNENEENEKMDNRNNKKDINENEEEEISEKNNNSTQNNIEETDTNLVKIKKNKGNINDVCTIIFTSGSSGTPKGAMITHYNFITFLQSYLIDGNRLGLMKYDVIFSYLPLAHVYERFIEFAVCFFGAKIGYFSGNIKELVNDMNELKPTFLITVPRILQKIYDNIMEGLKNRSFITRILVKTAIKNKKNIYLKNSKKFSHKVYDLILQPIRNKFGGNIRTQVMGSSSMDKNKLTELQMIFSSPISEGWGMTEVGISFLQNRFDSTKGTIGGPFSNVEFKVSKVENTEYDPKNYPNKGELYIRGSGVMAGYFRNEELTKKSFDEDGFFLTGDVVEINENNKYVRIIDRAKNIFKLAQGEYIEPEKLENIYSNSFYIENIFVHGYSYENELVSIIVPNQNSVLDYAKRNNLNLPYEELLKSDAIHKLFFEELLNISKVNNLNGIEKIRLFHLTHIPFTVDNKQLTPTHKIVRNVILKDYENIVNDLYENRKK</sequence>
<feature type="domain" description="AMP-dependent synthetase/ligase" evidence="4">
    <location>
        <begin position="335"/>
        <end position="629"/>
    </location>
</feature>
<gene>
    <name evidence="5" type="ORF">PRELSG_1454900</name>
</gene>
<feature type="compositionally biased region" description="Basic and acidic residues" evidence="3">
    <location>
        <begin position="325"/>
        <end position="338"/>
    </location>
</feature>
<evidence type="ECO:0000256" key="1">
    <source>
        <dbReference type="ARBA" id="ARBA00022741"/>
    </source>
</evidence>
<accession>A0A1J1HBY5</accession>
<dbReference type="Pfam" id="PF00501">
    <property type="entry name" value="AMP-binding"/>
    <property type="match status" value="2"/>
</dbReference>
<dbReference type="AlphaFoldDB" id="A0A1J1HBY5"/>
<proteinExistence type="predicted"/>
<feature type="compositionally biased region" description="Low complexity" evidence="3">
    <location>
        <begin position="271"/>
        <end position="289"/>
    </location>
</feature>
<feature type="region of interest" description="Disordered" evidence="3">
    <location>
        <begin position="269"/>
        <end position="360"/>
    </location>
</feature>
<evidence type="ECO:0000256" key="3">
    <source>
        <dbReference type="SAM" id="MobiDB-lite"/>
    </source>
</evidence>
<keyword evidence="1" id="KW-0547">Nucleotide-binding</keyword>
<reference evidence="5 6" key="1">
    <citation type="submission" date="2015-04" db="EMBL/GenBank/DDBJ databases">
        <authorList>
            <consortium name="Pathogen Informatics"/>
        </authorList>
    </citation>
    <scope>NUCLEOTIDE SEQUENCE [LARGE SCALE GENOMIC DNA]</scope>
    <source>
        <strain evidence="5 6">SGS1</strain>
    </source>
</reference>
<keyword evidence="6" id="KW-1185">Reference proteome</keyword>
<protein>
    <submittedName>
        <fullName evidence="5">Acyl-CoA synthetase, putative</fullName>
    </submittedName>
</protein>
<dbReference type="InterPro" id="IPR020845">
    <property type="entry name" value="AMP-binding_CS"/>
</dbReference>
<dbReference type="PANTHER" id="PTHR43272:SF33">
    <property type="entry name" value="AMP-BINDING DOMAIN-CONTAINING PROTEIN-RELATED"/>
    <property type="match status" value="1"/>
</dbReference>
<dbReference type="GO" id="GO:0004467">
    <property type="term" value="F:long-chain fatty acid-CoA ligase activity"/>
    <property type="evidence" value="ECO:0007669"/>
    <property type="project" value="TreeGrafter"/>
</dbReference>
<dbReference type="RefSeq" id="XP_028535335.1">
    <property type="nucleotide sequence ID" value="XM_028679641.1"/>
</dbReference>
<evidence type="ECO:0000313" key="6">
    <source>
        <dbReference type="Proteomes" id="UP000220158"/>
    </source>
</evidence>
<dbReference type="VEuPathDB" id="PlasmoDB:PRELSG_1454900"/>
<dbReference type="Proteomes" id="UP000220158">
    <property type="component" value="Chromosome 14"/>
</dbReference>
<dbReference type="GO" id="GO:0005783">
    <property type="term" value="C:endoplasmic reticulum"/>
    <property type="evidence" value="ECO:0007669"/>
    <property type="project" value="TreeGrafter"/>
</dbReference>
<keyword evidence="2" id="KW-0067">ATP-binding</keyword>